<gene>
    <name evidence="2" type="ORF">V1351_07275</name>
</gene>
<evidence type="ECO:0000313" key="2">
    <source>
        <dbReference type="EMBL" id="WXB77868.1"/>
    </source>
</evidence>
<feature type="domain" description="C2H2-type" evidence="1">
    <location>
        <begin position="185"/>
        <end position="206"/>
    </location>
</feature>
<dbReference type="InterPro" id="IPR013087">
    <property type="entry name" value="Znf_C2H2_type"/>
</dbReference>
<dbReference type="EMBL" id="CP144913">
    <property type="protein sequence ID" value="WXB77868.1"/>
    <property type="molecule type" value="Genomic_DNA"/>
</dbReference>
<dbReference type="RefSeq" id="WP_338752147.1">
    <property type="nucleotide sequence ID" value="NZ_CP144913.1"/>
</dbReference>
<proteinExistence type="predicted"/>
<name>A0ABZ2MLM9_9MICO</name>
<sequence length="207" mass="23260">MSGRDRLVDLAAERGMAHSQMQDVLHRTALRLIVPHLDDIAAWDRARQTSITDTAIAELSDSLPQVVALALDGWPSASKAVVEEMRVVEAHRCWRAGGSRADVAAVLGIPADRLIRQLKSGESELLPHRLTSCDLRKRYGWTPSAIGMYRRKGVLPPPDGRDGSRDWWWEPAIEAWERESALHWCGFCHHAFISPIGLRAHRTRVHD</sequence>
<keyword evidence="3" id="KW-1185">Reference proteome</keyword>
<accession>A0ABZ2MLM9</accession>
<protein>
    <recommendedName>
        <fullName evidence="1">C2H2-type domain-containing protein</fullName>
    </recommendedName>
</protein>
<dbReference type="PROSITE" id="PS00028">
    <property type="entry name" value="ZINC_FINGER_C2H2_1"/>
    <property type="match status" value="1"/>
</dbReference>
<evidence type="ECO:0000259" key="1">
    <source>
        <dbReference type="PROSITE" id="PS00028"/>
    </source>
</evidence>
<dbReference type="Proteomes" id="UP001382727">
    <property type="component" value="Chromosome"/>
</dbReference>
<reference evidence="2 3" key="1">
    <citation type="submission" date="2024-02" db="EMBL/GenBank/DDBJ databases">
        <title>Janibacter sp. nov., isolated from gut of marine sandworm.</title>
        <authorList>
            <person name="Kim B."/>
            <person name="Jun M.O."/>
            <person name="Shin N.-R."/>
        </authorList>
    </citation>
    <scope>NUCLEOTIDE SEQUENCE [LARGE SCALE GENOMIC DNA]</scope>
    <source>
        <strain evidence="2 3">A1S7</strain>
    </source>
</reference>
<organism evidence="2 3">
    <name type="scientific">Janibacter alittae</name>
    <dbReference type="NCBI Taxonomy" id="3115209"/>
    <lineage>
        <taxon>Bacteria</taxon>
        <taxon>Bacillati</taxon>
        <taxon>Actinomycetota</taxon>
        <taxon>Actinomycetes</taxon>
        <taxon>Micrococcales</taxon>
        <taxon>Intrasporangiaceae</taxon>
        <taxon>Janibacter</taxon>
    </lineage>
</organism>
<evidence type="ECO:0000313" key="3">
    <source>
        <dbReference type="Proteomes" id="UP001382727"/>
    </source>
</evidence>